<evidence type="ECO:0000313" key="9">
    <source>
        <dbReference type="Proteomes" id="UP000198623"/>
    </source>
</evidence>
<name>A0A1I2LI18_9GAMM</name>
<gene>
    <name evidence="8" type="ORF">SAMN05216175_10111</name>
</gene>
<feature type="transmembrane region" description="Helical" evidence="7">
    <location>
        <begin position="68"/>
        <end position="88"/>
    </location>
</feature>
<evidence type="ECO:0000256" key="5">
    <source>
        <dbReference type="ARBA" id="ARBA00022989"/>
    </source>
</evidence>
<dbReference type="GO" id="GO:0008324">
    <property type="term" value="F:monoatomic cation transmembrane transporter activity"/>
    <property type="evidence" value="ECO:0007669"/>
    <property type="project" value="InterPro"/>
</dbReference>
<evidence type="ECO:0000256" key="6">
    <source>
        <dbReference type="ARBA" id="ARBA00023136"/>
    </source>
</evidence>
<dbReference type="AlphaFoldDB" id="A0A1I2LI18"/>
<keyword evidence="4 7" id="KW-0812">Transmembrane</keyword>
<proteinExistence type="inferred from homology"/>
<dbReference type="OrthoDB" id="9807187at2"/>
<keyword evidence="5 7" id="KW-1133">Transmembrane helix</keyword>
<accession>A0A1I2LI18</accession>
<dbReference type="PANTHER" id="PTHR34584">
    <property type="entry name" value="NA(+)/H(+) ANTIPORTER SUBUNIT E1"/>
    <property type="match status" value="1"/>
</dbReference>
<reference evidence="9" key="1">
    <citation type="submission" date="2016-10" db="EMBL/GenBank/DDBJ databases">
        <authorList>
            <person name="Varghese N."/>
            <person name="Submissions S."/>
        </authorList>
    </citation>
    <scope>NUCLEOTIDE SEQUENCE [LARGE SCALE GENOMIC DNA]</scope>
    <source>
        <strain evidence="9">CGMCC 1.10971</strain>
    </source>
</reference>
<comment type="subcellular location">
    <subcellularLocation>
        <location evidence="1">Cell membrane</location>
        <topology evidence="1">Multi-pass membrane protein</topology>
    </subcellularLocation>
</comment>
<dbReference type="RefSeq" id="WP_090722803.1">
    <property type="nucleotide sequence ID" value="NZ_FOOU01000001.1"/>
</dbReference>
<dbReference type="InterPro" id="IPR002758">
    <property type="entry name" value="Cation_antiport_E"/>
</dbReference>
<evidence type="ECO:0000313" key="8">
    <source>
        <dbReference type="EMBL" id="SFF78090.1"/>
    </source>
</evidence>
<comment type="similarity">
    <text evidence="2">Belongs to the CPA3 antiporters (TC 2.A.63) subunit E family.</text>
</comment>
<dbReference type="Proteomes" id="UP000198623">
    <property type="component" value="Unassembled WGS sequence"/>
</dbReference>
<evidence type="ECO:0000256" key="7">
    <source>
        <dbReference type="SAM" id="Phobius"/>
    </source>
</evidence>
<keyword evidence="3" id="KW-1003">Cell membrane</keyword>
<evidence type="ECO:0000256" key="3">
    <source>
        <dbReference type="ARBA" id="ARBA00022475"/>
    </source>
</evidence>
<keyword evidence="9" id="KW-1185">Reference proteome</keyword>
<dbReference type="GO" id="GO:0005886">
    <property type="term" value="C:plasma membrane"/>
    <property type="evidence" value="ECO:0007669"/>
    <property type="project" value="UniProtKB-SubCell"/>
</dbReference>
<organism evidence="8 9">
    <name type="scientific">Neptunomonas qingdaonensis</name>
    <dbReference type="NCBI Taxonomy" id="1045558"/>
    <lineage>
        <taxon>Bacteria</taxon>
        <taxon>Pseudomonadati</taxon>
        <taxon>Pseudomonadota</taxon>
        <taxon>Gammaproteobacteria</taxon>
        <taxon>Oceanospirillales</taxon>
        <taxon>Oceanospirillaceae</taxon>
        <taxon>Neptunomonas</taxon>
    </lineage>
</organism>
<dbReference type="STRING" id="1045558.SAMN05216175_10111"/>
<dbReference type="EMBL" id="FOOU01000001">
    <property type="protein sequence ID" value="SFF78090.1"/>
    <property type="molecule type" value="Genomic_DNA"/>
</dbReference>
<evidence type="ECO:0000256" key="2">
    <source>
        <dbReference type="ARBA" id="ARBA00006228"/>
    </source>
</evidence>
<dbReference type="PIRSF" id="PIRSF019239">
    <property type="entry name" value="MrpE"/>
    <property type="match status" value="1"/>
</dbReference>
<sequence>MTTSPRFRLLPMPLHSLLLFVVWLLLNNTVAPGHLVLAAFLAIAIPLLTSGMHDPQPSIHKPFVTLRYILMVIGDIVVANFEVAVLVIGPAKKLQPAFVAIPLDIEHELPITILASTVSLTPGTVSAEISEDKKWLYVHVLNLTNEEELIALIKHRYERPLREIFKC</sequence>
<keyword evidence="6 7" id="KW-0472">Membrane</keyword>
<dbReference type="PANTHER" id="PTHR34584:SF1">
    <property type="entry name" value="NA(+)_H(+) ANTIPORTER SUBUNIT E1"/>
    <property type="match status" value="1"/>
</dbReference>
<evidence type="ECO:0000256" key="1">
    <source>
        <dbReference type="ARBA" id="ARBA00004651"/>
    </source>
</evidence>
<dbReference type="Pfam" id="PF01899">
    <property type="entry name" value="MNHE"/>
    <property type="match status" value="1"/>
</dbReference>
<dbReference type="NCBIfam" id="NF006518">
    <property type="entry name" value="PRK08965.1-2"/>
    <property type="match status" value="1"/>
</dbReference>
<protein>
    <submittedName>
        <fullName evidence="8">Multicomponent K+:H+ antiporter subunit E</fullName>
    </submittedName>
</protein>
<evidence type="ECO:0000256" key="4">
    <source>
        <dbReference type="ARBA" id="ARBA00022692"/>
    </source>
</evidence>